<evidence type="ECO:0000256" key="2">
    <source>
        <dbReference type="ARBA" id="ARBA00008114"/>
    </source>
</evidence>
<evidence type="ECO:0000256" key="6">
    <source>
        <dbReference type="ARBA" id="ARBA00023136"/>
    </source>
</evidence>
<evidence type="ECO:0000313" key="10">
    <source>
        <dbReference type="EMBL" id="HIZ89274.1"/>
    </source>
</evidence>
<dbReference type="PANTHER" id="PTHR43840:SF15">
    <property type="entry name" value="MITOCHONDRIAL METAL TRANSPORTER 1-RELATED"/>
    <property type="match status" value="1"/>
</dbReference>
<evidence type="ECO:0000256" key="3">
    <source>
        <dbReference type="ARBA" id="ARBA00022448"/>
    </source>
</evidence>
<feature type="transmembrane region" description="Helical" evidence="7">
    <location>
        <begin position="161"/>
        <end position="179"/>
    </location>
</feature>
<name>A0A9D2GUA1_9BACT</name>
<dbReference type="GO" id="GO:0006882">
    <property type="term" value="P:intracellular zinc ion homeostasis"/>
    <property type="evidence" value="ECO:0007669"/>
    <property type="project" value="TreeGrafter"/>
</dbReference>
<dbReference type="SUPFAM" id="SSF161111">
    <property type="entry name" value="Cation efflux protein transmembrane domain-like"/>
    <property type="match status" value="1"/>
</dbReference>
<evidence type="ECO:0000259" key="9">
    <source>
        <dbReference type="Pfam" id="PF16916"/>
    </source>
</evidence>
<keyword evidence="4 7" id="KW-0812">Transmembrane</keyword>
<reference evidence="10" key="1">
    <citation type="journal article" date="2021" name="PeerJ">
        <title>Extensive microbial diversity within the chicken gut microbiome revealed by metagenomics and culture.</title>
        <authorList>
            <person name="Gilroy R."/>
            <person name="Ravi A."/>
            <person name="Getino M."/>
            <person name="Pursley I."/>
            <person name="Horton D.L."/>
            <person name="Alikhan N.F."/>
            <person name="Baker D."/>
            <person name="Gharbi K."/>
            <person name="Hall N."/>
            <person name="Watson M."/>
            <person name="Adriaenssens E.M."/>
            <person name="Foster-Nyarko E."/>
            <person name="Jarju S."/>
            <person name="Secka A."/>
            <person name="Antonio M."/>
            <person name="Oren A."/>
            <person name="Chaudhuri R.R."/>
            <person name="La Ragione R."/>
            <person name="Hildebrand F."/>
            <person name="Pallen M.J."/>
        </authorList>
    </citation>
    <scope>NUCLEOTIDE SEQUENCE</scope>
    <source>
        <strain evidence="10">ChiW4-1371</strain>
    </source>
</reference>
<sequence>METSETHKKSGKTHATKIAMSVAFGLAVSKAAVGFITGSLSILSSAVDSILDIAASFFNFLAIKKAEEPADTGHQYGHGKYEAMATFIQSIIIFVSGLFILISAWDKFINNKHPEVSSASMIVMGISIGATIFLTIYLRYVAKKENSSVIAADAMHYSIDLYTNVGILLALFIIKLTGLTVIDSIVAAIVAVYIIFSAIKLSLQVSKQLLDSSIADEAYGKLLKVLDSFGDYHLDFHRLRTRSAGNEIFIDMHLTLCRKLTLDEVHQITDGIEQAIEKEIPGADVTIHPEPCHHGDNDHGECNSARIRQGLKKLQTH</sequence>
<dbReference type="EMBL" id="DXAQ01000078">
    <property type="protein sequence ID" value="HIZ89274.1"/>
    <property type="molecule type" value="Genomic_DNA"/>
</dbReference>
<evidence type="ECO:0000256" key="4">
    <source>
        <dbReference type="ARBA" id="ARBA00022692"/>
    </source>
</evidence>
<feature type="domain" description="Cation efflux protein transmembrane" evidence="8">
    <location>
        <begin position="18"/>
        <end position="210"/>
    </location>
</feature>
<organism evidence="10 11">
    <name type="scientific">Candidatus Mucispirillum faecigallinarum</name>
    <dbReference type="NCBI Taxonomy" id="2838699"/>
    <lineage>
        <taxon>Bacteria</taxon>
        <taxon>Pseudomonadati</taxon>
        <taxon>Deferribacterota</taxon>
        <taxon>Deferribacteres</taxon>
        <taxon>Deferribacterales</taxon>
        <taxon>Mucispirillaceae</taxon>
        <taxon>Mucispirillum</taxon>
    </lineage>
</organism>
<protein>
    <submittedName>
        <fullName evidence="10">Cation diffusion facilitator family transporter</fullName>
    </submittedName>
</protein>
<keyword evidence="3" id="KW-0813">Transport</keyword>
<dbReference type="PANTHER" id="PTHR43840">
    <property type="entry name" value="MITOCHONDRIAL METAL TRANSPORTER 1-RELATED"/>
    <property type="match status" value="1"/>
</dbReference>
<evidence type="ECO:0000313" key="11">
    <source>
        <dbReference type="Proteomes" id="UP000824176"/>
    </source>
</evidence>
<comment type="subcellular location">
    <subcellularLocation>
        <location evidence="1">Membrane</location>
        <topology evidence="1">Multi-pass membrane protein</topology>
    </subcellularLocation>
</comment>
<feature type="domain" description="Cation efflux protein cytoplasmic" evidence="9">
    <location>
        <begin position="216"/>
        <end position="292"/>
    </location>
</feature>
<dbReference type="Pfam" id="PF16916">
    <property type="entry name" value="ZT_dimer"/>
    <property type="match status" value="1"/>
</dbReference>
<keyword evidence="6 7" id="KW-0472">Membrane</keyword>
<evidence type="ECO:0000256" key="5">
    <source>
        <dbReference type="ARBA" id="ARBA00022989"/>
    </source>
</evidence>
<proteinExistence type="inferred from homology"/>
<feature type="transmembrane region" description="Helical" evidence="7">
    <location>
        <begin position="117"/>
        <end position="140"/>
    </location>
</feature>
<dbReference type="Pfam" id="PF01545">
    <property type="entry name" value="Cation_efflux"/>
    <property type="match status" value="1"/>
</dbReference>
<dbReference type="InterPro" id="IPR050291">
    <property type="entry name" value="CDF_Transporter"/>
</dbReference>
<comment type="caution">
    <text evidence="10">The sequence shown here is derived from an EMBL/GenBank/DDBJ whole genome shotgun (WGS) entry which is preliminary data.</text>
</comment>
<feature type="transmembrane region" description="Helical" evidence="7">
    <location>
        <begin position="18"/>
        <end position="36"/>
    </location>
</feature>
<dbReference type="InterPro" id="IPR027469">
    <property type="entry name" value="Cation_efflux_TMD_sf"/>
</dbReference>
<evidence type="ECO:0000259" key="8">
    <source>
        <dbReference type="Pfam" id="PF01545"/>
    </source>
</evidence>
<dbReference type="InterPro" id="IPR027470">
    <property type="entry name" value="Cation_efflux_CTD"/>
</dbReference>
<evidence type="ECO:0000256" key="7">
    <source>
        <dbReference type="SAM" id="Phobius"/>
    </source>
</evidence>
<feature type="transmembrane region" description="Helical" evidence="7">
    <location>
        <begin position="83"/>
        <end position="105"/>
    </location>
</feature>
<dbReference type="Proteomes" id="UP000824176">
    <property type="component" value="Unassembled WGS sequence"/>
</dbReference>
<dbReference type="Gene3D" id="3.30.70.1350">
    <property type="entry name" value="Cation efflux protein, cytoplasmic domain"/>
    <property type="match status" value="1"/>
</dbReference>
<dbReference type="AlphaFoldDB" id="A0A9D2GUA1"/>
<dbReference type="GO" id="GO:0015093">
    <property type="term" value="F:ferrous iron transmembrane transporter activity"/>
    <property type="evidence" value="ECO:0007669"/>
    <property type="project" value="TreeGrafter"/>
</dbReference>
<dbReference type="GO" id="GO:0005886">
    <property type="term" value="C:plasma membrane"/>
    <property type="evidence" value="ECO:0007669"/>
    <property type="project" value="TreeGrafter"/>
</dbReference>
<dbReference type="GO" id="GO:0015086">
    <property type="term" value="F:cadmium ion transmembrane transporter activity"/>
    <property type="evidence" value="ECO:0007669"/>
    <property type="project" value="TreeGrafter"/>
</dbReference>
<dbReference type="Gene3D" id="1.20.1510.10">
    <property type="entry name" value="Cation efflux protein transmembrane domain"/>
    <property type="match status" value="1"/>
</dbReference>
<reference evidence="10" key="2">
    <citation type="submission" date="2021-04" db="EMBL/GenBank/DDBJ databases">
        <authorList>
            <person name="Gilroy R."/>
        </authorList>
    </citation>
    <scope>NUCLEOTIDE SEQUENCE</scope>
    <source>
        <strain evidence="10">ChiW4-1371</strain>
    </source>
</reference>
<dbReference type="InterPro" id="IPR058533">
    <property type="entry name" value="Cation_efflux_TM"/>
</dbReference>
<accession>A0A9D2GUA1</accession>
<gene>
    <name evidence="10" type="ORF">H9804_04955</name>
</gene>
<dbReference type="GO" id="GO:0015341">
    <property type="term" value="F:zinc efflux antiporter activity"/>
    <property type="evidence" value="ECO:0007669"/>
    <property type="project" value="TreeGrafter"/>
</dbReference>
<dbReference type="NCBIfam" id="TIGR01297">
    <property type="entry name" value="CDF"/>
    <property type="match status" value="1"/>
</dbReference>
<dbReference type="InterPro" id="IPR036837">
    <property type="entry name" value="Cation_efflux_CTD_sf"/>
</dbReference>
<dbReference type="InterPro" id="IPR002524">
    <property type="entry name" value="Cation_efflux"/>
</dbReference>
<dbReference type="SUPFAM" id="SSF160240">
    <property type="entry name" value="Cation efflux protein cytoplasmic domain-like"/>
    <property type="match status" value="1"/>
</dbReference>
<keyword evidence="5 7" id="KW-1133">Transmembrane helix</keyword>
<comment type="similarity">
    <text evidence="2">Belongs to the cation diffusion facilitator (CDF) transporter (TC 2.A.4) family.</text>
</comment>
<evidence type="ECO:0000256" key="1">
    <source>
        <dbReference type="ARBA" id="ARBA00004141"/>
    </source>
</evidence>